<name>A0ABV4NPU1_9GAMM</name>
<dbReference type="SUPFAM" id="SSF56796">
    <property type="entry name" value="Dehydroquinate synthase-like"/>
    <property type="match status" value="1"/>
</dbReference>
<dbReference type="Gene3D" id="3.30.360.10">
    <property type="entry name" value="Dihydrodipicolinate Reductase, domain 2"/>
    <property type="match status" value="1"/>
</dbReference>
<comment type="caution">
    <text evidence="7">The sequence shown here is derived from an EMBL/GenBank/DDBJ whole genome shotgun (WGS) entry which is preliminary data.</text>
</comment>
<organism evidence="7 8">
    <name type="scientific">Microbulbifer echini</name>
    <dbReference type="NCBI Taxonomy" id="1529067"/>
    <lineage>
        <taxon>Bacteria</taxon>
        <taxon>Pseudomonadati</taxon>
        <taxon>Pseudomonadota</taxon>
        <taxon>Gammaproteobacteria</taxon>
        <taxon>Cellvibrionales</taxon>
        <taxon>Microbulbiferaceae</taxon>
        <taxon>Microbulbifer</taxon>
    </lineage>
</organism>
<dbReference type="Pfam" id="PF24621">
    <property type="entry name" value="DHQS_C"/>
    <property type="match status" value="1"/>
</dbReference>
<feature type="domain" description="GFO/IDH/MocA-like oxidoreductase" evidence="5">
    <location>
        <begin position="910"/>
        <end position="1024"/>
    </location>
</feature>
<dbReference type="Pfam" id="PF22725">
    <property type="entry name" value="GFO_IDH_MocA_C3"/>
    <property type="match status" value="1"/>
</dbReference>
<protein>
    <submittedName>
        <fullName evidence="7">Iron-containing alcohol dehydrogenase</fullName>
    </submittedName>
</protein>
<evidence type="ECO:0000259" key="4">
    <source>
        <dbReference type="Pfam" id="PF01761"/>
    </source>
</evidence>
<evidence type="ECO:0000259" key="3">
    <source>
        <dbReference type="Pfam" id="PF01408"/>
    </source>
</evidence>
<dbReference type="InterPro" id="IPR055170">
    <property type="entry name" value="GFO_IDH_MocA-like_dom"/>
</dbReference>
<evidence type="ECO:0000313" key="7">
    <source>
        <dbReference type="EMBL" id="MFA0791567.1"/>
    </source>
</evidence>
<accession>A0ABV4NPU1</accession>
<dbReference type="InterPro" id="IPR030960">
    <property type="entry name" value="DHQS/DOIS_N"/>
</dbReference>
<dbReference type="SUPFAM" id="SSF51735">
    <property type="entry name" value="NAD(P)-binding Rossmann-fold domains"/>
    <property type="match status" value="2"/>
</dbReference>
<dbReference type="Gene3D" id="3.40.50.1970">
    <property type="match status" value="1"/>
</dbReference>
<dbReference type="EMBL" id="JBGMEL010000013">
    <property type="protein sequence ID" value="MFA0791567.1"/>
    <property type="molecule type" value="Genomic_DNA"/>
</dbReference>
<evidence type="ECO:0000259" key="6">
    <source>
        <dbReference type="Pfam" id="PF24621"/>
    </source>
</evidence>
<dbReference type="PANTHER" id="PTHR22604">
    <property type="entry name" value="OXIDOREDUCTASES"/>
    <property type="match status" value="1"/>
</dbReference>
<dbReference type="InterPro" id="IPR050984">
    <property type="entry name" value="Gfo/Idh/MocA_domain"/>
</dbReference>
<evidence type="ECO:0000259" key="5">
    <source>
        <dbReference type="Pfam" id="PF22725"/>
    </source>
</evidence>
<dbReference type="InterPro" id="IPR000683">
    <property type="entry name" value="Gfo/Idh/MocA-like_OxRdtase_N"/>
</dbReference>
<reference evidence="7 8" key="1">
    <citation type="submission" date="2024-08" db="EMBL/GenBank/DDBJ databases">
        <authorList>
            <person name="Ishaq N."/>
        </authorList>
    </citation>
    <scope>NUCLEOTIDE SEQUENCE [LARGE SCALE GENOMIC DNA]</scope>
    <source>
        <strain evidence="7 8">JCM 30400</strain>
    </source>
</reference>
<feature type="domain" description="3-dehydroquinate synthase N-terminal" evidence="4">
    <location>
        <begin position="441"/>
        <end position="552"/>
    </location>
</feature>
<dbReference type="InterPro" id="IPR056179">
    <property type="entry name" value="DHQS_C"/>
</dbReference>
<feature type="domain" description="3-dehydroquinate synthase C-terminal" evidence="6">
    <location>
        <begin position="555"/>
        <end position="695"/>
    </location>
</feature>
<gene>
    <name evidence="7" type="ORF">ACCI51_13495</name>
</gene>
<keyword evidence="8" id="KW-1185">Reference proteome</keyword>
<dbReference type="InterPro" id="IPR036291">
    <property type="entry name" value="NAD(P)-bd_dom_sf"/>
</dbReference>
<dbReference type="Proteomes" id="UP001569414">
    <property type="component" value="Unassembled WGS sequence"/>
</dbReference>
<proteinExistence type="inferred from homology"/>
<dbReference type="Pfam" id="PF01408">
    <property type="entry name" value="GFO_IDH_MocA"/>
    <property type="match status" value="1"/>
</dbReference>
<evidence type="ECO:0000313" key="8">
    <source>
        <dbReference type="Proteomes" id="UP001569414"/>
    </source>
</evidence>
<dbReference type="Gene3D" id="1.20.1090.10">
    <property type="entry name" value="Dehydroquinate synthase-like - alpha domain"/>
    <property type="match status" value="1"/>
</dbReference>
<dbReference type="Pfam" id="PF01761">
    <property type="entry name" value="DHQ_synthase"/>
    <property type="match status" value="1"/>
</dbReference>
<evidence type="ECO:0000256" key="2">
    <source>
        <dbReference type="ARBA" id="ARBA00023002"/>
    </source>
</evidence>
<comment type="similarity">
    <text evidence="1">Belongs to the Gfo/Idh/MocA family.</text>
</comment>
<dbReference type="SUPFAM" id="SSF55347">
    <property type="entry name" value="Glyceraldehyde-3-phosphate dehydrogenase-like, C-terminal domain"/>
    <property type="match status" value="1"/>
</dbReference>
<sequence length="1118" mass="126165">MNQRVVHAVVVGVGIPGESMGWLHLYQLMAMPNVVVDVVVEEYWLSSDVVDSERGLAFHKEMARLRAQFGNFEIYSTLDQLPRADPSLKNLVVISIRTSSNVRVFESVVAKGYRNIYLEKPGADSLEKLQTMQRLADADSVNVVIGYQKHIARYVKETEKIDQNWSLHSRTVGFIHHNPHPESSLESVFRQNREGMLLNQCCHELELCVGKWNLAPHNIVDVVVNRGETERKSFGDIEDFKKLSFTLKTNLGVSFSFFATRCEGVENCITMKKGFSGNPLLIRQAPLEMLDRALALTRKEKGGMWYYYLFEQDYRTLKKLFVESILDDDKEKYLSLPRLYHACGVLKLASAIEPSILAQVQEDDYHHSITEVSDTVCQTPTTQRVWYHKNIFSPGNRFLINILRPPKNRIICCVDDRVWDLYSRGILAWGESVGVNFIPLIMKGGEQSKNIDNFYKMIDEIWEINPLRYREPIVALGGGAVTDTVGFVSAVWRRNTPWIRIPTTLMGMIDSSIGIKVSVNHNVKNGIGAFHCPLHTIIDPTFLKTNPQRVLKSAIGEMIKVGVVFNKEVLNLLSEQGESLLKNNFLDANGQPGQASYSLLIDCIDAMLDSIAGDLKEENLSRPMDFGHTLSRWLERDESFRLMHGEAVGIDCLFTSLVAEQMALISREDIELIFGIYVKLGLAANVKGLSLDVYKTALEQISIHRSGTLRAPLPSPLGNCIWVNKIEKQHLENAWNNLQERLADHNELVLDPETIEIQDTPTETVSVTHAPSPKAYPGKKLRWGFIGCGRIANDFARVINYLETAEVQAVASRELERARTFASRHGANRAYGSYSELVSDPNVDIVYIATIPELHRQHAELALKAGKHVLVEKPLALTVEDALKIQQLATQRQLFCMEGMWMRFFPAIEYCRSIIDHGGIGRICQLRADLSFDLKKDEGLHSAKWKVGAGMDAGVYPVHAALMVLGRDTLDLEFSGELDNYGYREDAAGLIYAHFNTGPTAVVSWSHLVEGAEELEIYGTEGRVKVYSPAHCPTKVSVTKNFTDRRTENTTNLYEFPLPRIRGNFNYPNSEGLYYEARAVQRCIEESLIECPDLPLDDSVQAIRMIMECDRYIKSRAA</sequence>
<evidence type="ECO:0000256" key="1">
    <source>
        <dbReference type="ARBA" id="ARBA00010928"/>
    </source>
</evidence>
<feature type="domain" description="Gfo/Idh/MocA-like oxidoreductase N-terminal" evidence="3">
    <location>
        <begin position="781"/>
        <end position="899"/>
    </location>
</feature>
<dbReference type="PANTHER" id="PTHR22604:SF105">
    <property type="entry name" value="TRANS-1,2-DIHYDROBENZENE-1,2-DIOL DEHYDROGENASE"/>
    <property type="match status" value="1"/>
</dbReference>
<dbReference type="Gene3D" id="3.40.50.720">
    <property type="entry name" value="NAD(P)-binding Rossmann-like Domain"/>
    <property type="match status" value="2"/>
</dbReference>
<keyword evidence="2" id="KW-0560">Oxidoreductase</keyword>
<dbReference type="RefSeq" id="WP_371844035.1">
    <property type="nucleotide sequence ID" value="NZ_JBGMEL010000013.1"/>
</dbReference>